<accession>A0A0W8E6T7</accession>
<dbReference type="InterPro" id="IPR001753">
    <property type="entry name" value="Enoyl-CoA_hydra/iso"/>
</dbReference>
<comment type="similarity">
    <text evidence="1">Belongs to the enoyl-CoA hydratase/isomerase family.</text>
</comment>
<dbReference type="PANTHER" id="PTHR11941">
    <property type="entry name" value="ENOYL-COA HYDRATASE-RELATED"/>
    <property type="match status" value="1"/>
</dbReference>
<dbReference type="InterPro" id="IPR014748">
    <property type="entry name" value="Enoyl-CoA_hydra_C"/>
</dbReference>
<dbReference type="AlphaFoldDB" id="A0A0W8E6T7"/>
<reference evidence="3" key="1">
    <citation type="journal article" date="2015" name="Proc. Natl. Acad. Sci. U.S.A.">
        <title>Networks of energetic and metabolic interactions define dynamics in microbial communities.</title>
        <authorList>
            <person name="Embree M."/>
            <person name="Liu J.K."/>
            <person name="Al-Bassam M.M."/>
            <person name="Zengler K."/>
        </authorList>
    </citation>
    <scope>NUCLEOTIDE SEQUENCE</scope>
</reference>
<dbReference type="Gene3D" id="1.10.12.10">
    <property type="entry name" value="Lyase 2-enoyl-coa Hydratase, Chain A, domain 2"/>
    <property type="match status" value="1"/>
</dbReference>
<comment type="caution">
    <text evidence="3">The sequence shown here is derived from an EMBL/GenBank/DDBJ whole genome shotgun (WGS) entry which is preliminary data.</text>
</comment>
<dbReference type="FunFam" id="1.10.12.10:FF:000001">
    <property type="entry name" value="Probable enoyl-CoA hydratase, mitochondrial"/>
    <property type="match status" value="1"/>
</dbReference>
<evidence type="ECO:0000256" key="2">
    <source>
        <dbReference type="ARBA" id="ARBA00023239"/>
    </source>
</evidence>
<name>A0A0W8E6T7_9ZZZZ</name>
<gene>
    <name evidence="3" type="ORF">ASZ90_018252</name>
</gene>
<evidence type="ECO:0000256" key="1">
    <source>
        <dbReference type="ARBA" id="ARBA00005254"/>
    </source>
</evidence>
<organism evidence="3">
    <name type="scientific">hydrocarbon metagenome</name>
    <dbReference type="NCBI Taxonomy" id="938273"/>
    <lineage>
        <taxon>unclassified sequences</taxon>
        <taxon>metagenomes</taxon>
        <taxon>ecological metagenomes</taxon>
    </lineage>
</organism>
<dbReference type="GO" id="GO:0016836">
    <property type="term" value="F:hydro-lyase activity"/>
    <property type="evidence" value="ECO:0007669"/>
    <property type="project" value="UniProtKB-ARBA"/>
</dbReference>
<protein>
    <submittedName>
        <fullName evidence="3">3-hydroxybutyryl-coa dehydratase</fullName>
        <ecNumber evidence="3">4.2.1.55</ecNumber>
    </submittedName>
</protein>
<proteinExistence type="inferred from homology"/>
<dbReference type="EMBL" id="LNQE01001852">
    <property type="protein sequence ID" value="KUG04352.1"/>
    <property type="molecule type" value="Genomic_DNA"/>
</dbReference>
<dbReference type="Gene3D" id="3.90.226.10">
    <property type="entry name" value="2-enoyl-CoA Hydratase, Chain A, domain 1"/>
    <property type="match status" value="1"/>
</dbReference>
<dbReference type="EC" id="4.2.1.55" evidence="3"/>
<dbReference type="InterPro" id="IPR029045">
    <property type="entry name" value="ClpP/crotonase-like_dom_sf"/>
</dbReference>
<sequence>MCLLGEAIDAQEALRIGLINHVVDPEQLMEFSLNFAGRIANNPPIPARFIKKSIYQGLNKDLDEVLTVESFAQVTCSSTGDMKEAIAAFKEKRSPSFKGK</sequence>
<dbReference type="PANTHER" id="PTHR11941:SF54">
    <property type="entry name" value="ENOYL-COA HYDRATASE, MITOCHONDRIAL"/>
    <property type="match status" value="1"/>
</dbReference>
<dbReference type="SUPFAM" id="SSF52096">
    <property type="entry name" value="ClpP/crotonase"/>
    <property type="match status" value="1"/>
</dbReference>
<evidence type="ECO:0000313" key="3">
    <source>
        <dbReference type="EMBL" id="KUG04352.1"/>
    </source>
</evidence>
<dbReference type="GO" id="GO:0006635">
    <property type="term" value="P:fatty acid beta-oxidation"/>
    <property type="evidence" value="ECO:0007669"/>
    <property type="project" value="TreeGrafter"/>
</dbReference>
<dbReference type="Pfam" id="PF00378">
    <property type="entry name" value="ECH_1"/>
    <property type="match status" value="1"/>
</dbReference>
<keyword evidence="2 3" id="KW-0456">Lyase</keyword>